<dbReference type="EMBL" id="ML736282">
    <property type="protein sequence ID" value="KAE8374536.1"/>
    <property type="molecule type" value="Genomic_DNA"/>
</dbReference>
<dbReference type="AlphaFoldDB" id="A0A5N7AYW2"/>
<dbReference type="Gene3D" id="1.10.238.10">
    <property type="entry name" value="EF-hand"/>
    <property type="match status" value="1"/>
</dbReference>
<evidence type="ECO:0000259" key="2">
    <source>
        <dbReference type="PROSITE" id="PS50222"/>
    </source>
</evidence>
<accession>A0A5N7AYW2</accession>
<dbReference type="InterPro" id="IPR011992">
    <property type="entry name" value="EF-hand-dom_pair"/>
</dbReference>
<proteinExistence type="predicted"/>
<sequence length="144" mass="16884">MYRVAQNIGRDELSRELAAQERKENDVTRRACLNELMAPEPDNIYYSLHTIKDVLRAFYYADQSGDGKISLDEFFDSQRPGRYASEEEQKGFYENTDKIRRELYDRFKGLDVTGDNRLSLAEFFILGFLGVDRSEEYKKAKKID</sequence>
<keyword evidence="1" id="KW-0106">Calcium</keyword>
<keyword evidence="4" id="KW-1185">Reference proteome</keyword>
<reference evidence="3 4" key="1">
    <citation type="submission" date="2019-04" db="EMBL/GenBank/DDBJ databases">
        <title>Friends and foes A comparative genomics studyof 23 Aspergillus species from section Flavi.</title>
        <authorList>
            <consortium name="DOE Joint Genome Institute"/>
            <person name="Kjaerbolling I."/>
            <person name="Vesth T."/>
            <person name="Frisvad J.C."/>
            <person name="Nybo J.L."/>
            <person name="Theobald S."/>
            <person name="Kildgaard S."/>
            <person name="Isbrandt T."/>
            <person name="Kuo A."/>
            <person name="Sato A."/>
            <person name="Lyhne E.K."/>
            <person name="Kogle M.E."/>
            <person name="Wiebenga A."/>
            <person name="Kun R.S."/>
            <person name="Lubbers R.J."/>
            <person name="Makela M.R."/>
            <person name="Barry K."/>
            <person name="Chovatia M."/>
            <person name="Clum A."/>
            <person name="Daum C."/>
            <person name="Haridas S."/>
            <person name="He G."/>
            <person name="LaButti K."/>
            <person name="Lipzen A."/>
            <person name="Mondo S."/>
            <person name="Riley R."/>
            <person name="Salamov A."/>
            <person name="Simmons B.A."/>
            <person name="Magnuson J.K."/>
            <person name="Henrissat B."/>
            <person name="Mortensen U.H."/>
            <person name="Larsen T.O."/>
            <person name="Devries R.P."/>
            <person name="Grigoriev I.V."/>
            <person name="Machida M."/>
            <person name="Baker S.E."/>
            <person name="Andersen M.R."/>
        </authorList>
    </citation>
    <scope>NUCLEOTIDE SEQUENCE [LARGE SCALE GENOMIC DNA]</scope>
    <source>
        <strain evidence="3 4">IBT 29228</strain>
    </source>
</reference>
<name>A0A5N7AYW2_9EURO</name>
<evidence type="ECO:0000313" key="4">
    <source>
        <dbReference type="Proteomes" id="UP000326198"/>
    </source>
</evidence>
<evidence type="ECO:0000256" key="1">
    <source>
        <dbReference type="ARBA" id="ARBA00022837"/>
    </source>
</evidence>
<dbReference type="PROSITE" id="PS50222">
    <property type="entry name" value="EF_HAND_2"/>
    <property type="match status" value="1"/>
</dbReference>
<dbReference type="Pfam" id="PF13202">
    <property type="entry name" value="EF-hand_5"/>
    <property type="match status" value="1"/>
</dbReference>
<dbReference type="SUPFAM" id="SSF47473">
    <property type="entry name" value="EF-hand"/>
    <property type="match status" value="1"/>
</dbReference>
<protein>
    <recommendedName>
        <fullName evidence="2">EF-hand domain-containing protein</fullName>
    </recommendedName>
</protein>
<gene>
    <name evidence="3" type="ORF">BDV26DRAFT_295898</name>
</gene>
<dbReference type="OrthoDB" id="4355128at2759"/>
<dbReference type="Proteomes" id="UP000326198">
    <property type="component" value="Unassembled WGS sequence"/>
</dbReference>
<dbReference type="PROSITE" id="PS00018">
    <property type="entry name" value="EF_HAND_1"/>
    <property type="match status" value="1"/>
</dbReference>
<dbReference type="GO" id="GO:0005509">
    <property type="term" value="F:calcium ion binding"/>
    <property type="evidence" value="ECO:0007669"/>
    <property type="project" value="InterPro"/>
</dbReference>
<feature type="domain" description="EF-hand" evidence="2">
    <location>
        <begin position="49"/>
        <end position="84"/>
    </location>
</feature>
<evidence type="ECO:0000313" key="3">
    <source>
        <dbReference type="EMBL" id="KAE8374536.1"/>
    </source>
</evidence>
<dbReference type="InterPro" id="IPR002048">
    <property type="entry name" value="EF_hand_dom"/>
</dbReference>
<dbReference type="InterPro" id="IPR018247">
    <property type="entry name" value="EF_Hand_1_Ca_BS"/>
</dbReference>
<organism evidence="3 4">
    <name type="scientific">Aspergillus bertholletiae</name>
    <dbReference type="NCBI Taxonomy" id="1226010"/>
    <lineage>
        <taxon>Eukaryota</taxon>
        <taxon>Fungi</taxon>
        <taxon>Dikarya</taxon>
        <taxon>Ascomycota</taxon>
        <taxon>Pezizomycotina</taxon>
        <taxon>Eurotiomycetes</taxon>
        <taxon>Eurotiomycetidae</taxon>
        <taxon>Eurotiales</taxon>
        <taxon>Aspergillaceae</taxon>
        <taxon>Aspergillus</taxon>
        <taxon>Aspergillus subgen. Circumdati</taxon>
    </lineage>
</organism>